<reference evidence="5 6" key="1">
    <citation type="journal article" date="2016" name="Mol. Biol. Evol.">
        <title>Comparative Genomics of Early-Diverging Mushroom-Forming Fungi Provides Insights into the Origins of Lignocellulose Decay Capabilities.</title>
        <authorList>
            <person name="Nagy L.G."/>
            <person name="Riley R."/>
            <person name="Tritt A."/>
            <person name="Adam C."/>
            <person name="Daum C."/>
            <person name="Floudas D."/>
            <person name="Sun H."/>
            <person name="Yadav J.S."/>
            <person name="Pangilinan J."/>
            <person name="Larsson K.H."/>
            <person name="Matsuura K."/>
            <person name="Barry K."/>
            <person name="Labutti K."/>
            <person name="Kuo R."/>
            <person name="Ohm R.A."/>
            <person name="Bhattacharya S.S."/>
            <person name="Shirouzu T."/>
            <person name="Yoshinaga Y."/>
            <person name="Martin F.M."/>
            <person name="Grigoriev I.V."/>
            <person name="Hibbett D.S."/>
        </authorList>
    </citation>
    <scope>NUCLEOTIDE SEQUENCE [LARGE SCALE GENOMIC DNA]</scope>
    <source>
        <strain evidence="5 6">HHB12733</strain>
    </source>
</reference>
<evidence type="ECO:0000313" key="6">
    <source>
        <dbReference type="Proteomes" id="UP000076842"/>
    </source>
</evidence>
<evidence type="ECO:0000256" key="2">
    <source>
        <dbReference type="ARBA" id="ARBA00022679"/>
    </source>
</evidence>
<name>A0A165CUC1_9BASI</name>
<dbReference type="GO" id="GO:0005524">
    <property type="term" value="F:ATP binding"/>
    <property type="evidence" value="ECO:0007669"/>
    <property type="project" value="InterPro"/>
</dbReference>
<feature type="domain" description="Alpha-type protein kinase" evidence="4">
    <location>
        <begin position="134"/>
        <end position="255"/>
    </location>
</feature>
<gene>
    <name evidence="5" type="ORF">CALCODRAFT_443112</name>
</gene>
<protein>
    <recommendedName>
        <fullName evidence="4">Alpha-type protein kinase domain-containing protein</fullName>
    </recommendedName>
</protein>
<dbReference type="Pfam" id="PF02816">
    <property type="entry name" value="Alpha_kinase"/>
    <property type="match status" value="1"/>
</dbReference>
<dbReference type="InterPro" id="IPR004166">
    <property type="entry name" value="a-kinase_dom"/>
</dbReference>
<dbReference type="EMBL" id="KV424109">
    <property type="protein sequence ID" value="KZT51412.1"/>
    <property type="molecule type" value="Genomic_DNA"/>
</dbReference>
<keyword evidence="1" id="KW-0723">Serine/threonine-protein kinase</keyword>
<keyword evidence="2" id="KW-0808">Transferase</keyword>
<accession>A0A165CUC1</accession>
<dbReference type="InParanoid" id="A0A165CUC1"/>
<dbReference type="AlphaFoldDB" id="A0A165CUC1"/>
<proteinExistence type="predicted"/>
<evidence type="ECO:0000256" key="3">
    <source>
        <dbReference type="ARBA" id="ARBA00022777"/>
    </source>
</evidence>
<dbReference type="OrthoDB" id="2658733at2759"/>
<evidence type="ECO:0000313" key="5">
    <source>
        <dbReference type="EMBL" id="KZT51412.1"/>
    </source>
</evidence>
<dbReference type="Gene3D" id="3.20.200.10">
    <property type="entry name" value="MHCK/EF2 kinase"/>
    <property type="match status" value="1"/>
</dbReference>
<organism evidence="5 6">
    <name type="scientific">Calocera cornea HHB12733</name>
    <dbReference type="NCBI Taxonomy" id="1353952"/>
    <lineage>
        <taxon>Eukaryota</taxon>
        <taxon>Fungi</taxon>
        <taxon>Dikarya</taxon>
        <taxon>Basidiomycota</taxon>
        <taxon>Agaricomycotina</taxon>
        <taxon>Dacrymycetes</taxon>
        <taxon>Dacrymycetales</taxon>
        <taxon>Dacrymycetaceae</taxon>
        <taxon>Calocera</taxon>
    </lineage>
</organism>
<evidence type="ECO:0000256" key="1">
    <source>
        <dbReference type="ARBA" id="ARBA00022527"/>
    </source>
</evidence>
<keyword evidence="6" id="KW-1185">Reference proteome</keyword>
<sequence>MLGSTARITVDERAASALGPKGSFKTAHPGTFVLHEISKDHLHSSESPFAINTKVDVAFKRWYVPVTDGSTPPATGSQKGLVRLGKEQEEEKLAGEITCSTWASSLQAHVYRLIDKAKAAAGPDDLINLITFPKVRFVRCGLFRVQLATIPKNKNRATRHCTPYLVEELIPTDGQPEKFVKYIHNSSAVPRVTTGLEGNIATFLSFCQHVQYEATGKLVYVTDFQGVCPGEASQITLCSFDPGCNGLLTDPQIMTSP</sequence>
<keyword evidence="3" id="KW-0418">Kinase</keyword>
<dbReference type="GO" id="GO:0004674">
    <property type="term" value="F:protein serine/threonine kinase activity"/>
    <property type="evidence" value="ECO:0007669"/>
    <property type="project" value="UniProtKB-KW"/>
</dbReference>
<dbReference type="Proteomes" id="UP000076842">
    <property type="component" value="Unassembled WGS sequence"/>
</dbReference>
<evidence type="ECO:0000259" key="4">
    <source>
        <dbReference type="Pfam" id="PF02816"/>
    </source>
</evidence>